<dbReference type="PANTHER" id="PTHR43798:SF31">
    <property type="entry name" value="AB HYDROLASE SUPERFAMILY PROTEIN YCLE"/>
    <property type="match status" value="1"/>
</dbReference>
<dbReference type="RefSeq" id="WP_344723204.1">
    <property type="nucleotide sequence ID" value="NZ_BAAAUS010000017.1"/>
</dbReference>
<proteinExistence type="predicted"/>
<dbReference type="PANTHER" id="PTHR43798">
    <property type="entry name" value="MONOACYLGLYCEROL LIPASE"/>
    <property type="match status" value="1"/>
</dbReference>
<accession>A0ABW4EPL5</accession>
<dbReference type="InterPro" id="IPR050266">
    <property type="entry name" value="AB_hydrolase_sf"/>
</dbReference>
<feature type="domain" description="AB hydrolase-1" evidence="2">
    <location>
        <begin position="16"/>
        <end position="236"/>
    </location>
</feature>
<gene>
    <name evidence="3" type="ORF">ACFSJD_02705</name>
</gene>
<dbReference type="InterPro" id="IPR029058">
    <property type="entry name" value="AB_hydrolase_fold"/>
</dbReference>
<reference evidence="4" key="1">
    <citation type="journal article" date="2019" name="Int. J. Syst. Evol. Microbiol.">
        <title>The Global Catalogue of Microorganisms (GCM) 10K type strain sequencing project: providing services to taxonomists for standard genome sequencing and annotation.</title>
        <authorList>
            <consortium name="The Broad Institute Genomics Platform"/>
            <consortium name="The Broad Institute Genome Sequencing Center for Infectious Disease"/>
            <person name="Wu L."/>
            <person name="Ma J."/>
        </authorList>
    </citation>
    <scope>NUCLEOTIDE SEQUENCE [LARGE SCALE GENOMIC DNA]</scope>
    <source>
        <strain evidence="4">CCM 7043</strain>
    </source>
</reference>
<dbReference type="InterPro" id="IPR000073">
    <property type="entry name" value="AB_hydrolase_1"/>
</dbReference>
<evidence type="ECO:0000259" key="2">
    <source>
        <dbReference type="Pfam" id="PF12697"/>
    </source>
</evidence>
<protein>
    <submittedName>
        <fullName evidence="3">Alpha/beta fold hydrolase</fullName>
    </submittedName>
</protein>
<dbReference type="Proteomes" id="UP001597114">
    <property type="component" value="Unassembled WGS sequence"/>
</dbReference>
<organism evidence="3 4">
    <name type="scientific">Pseudonocardia yunnanensis</name>
    <dbReference type="NCBI Taxonomy" id="58107"/>
    <lineage>
        <taxon>Bacteria</taxon>
        <taxon>Bacillati</taxon>
        <taxon>Actinomycetota</taxon>
        <taxon>Actinomycetes</taxon>
        <taxon>Pseudonocardiales</taxon>
        <taxon>Pseudonocardiaceae</taxon>
        <taxon>Pseudonocardia</taxon>
    </lineage>
</organism>
<dbReference type="Pfam" id="PF12697">
    <property type="entry name" value="Abhydrolase_6"/>
    <property type="match status" value="1"/>
</dbReference>
<evidence type="ECO:0000313" key="3">
    <source>
        <dbReference type="EMBL" id="MFD1516377.1"/>
    </source>
</evidence>
<evidence type="ECO:0000313" key="4">
    <source>
        <dbReference type="Proteomes" id="UP001597114"/>
    </source>
</evidence>
<dbReference type="Gene3D" id="3.40.50.1820">
    <property type="entry name" value="alpha/beta hydrolase"/>
    <property type="match status" value="1"/>
</dbReference>
<dbReference type="EMBL" id="JBHUCO010000002">
    <property type="protein sequence ID" value="MFD1516377.1"/>
    <property type="molecule type" value="Genomic_DNA"/>
</dbReference>
<sequence>MTSLRVRRGGAEAPVVLLLHGLGATSEVWEGVVAALGDRAWVAPDLPGHGRSYPLPQYTFSATAEAVADLVDPAGTVIVGHSFGGVVGLHLASRPGVRAVVGLGIKVAWTPDELARAAKLAAREPARFDTRDEAVARHLRVAGLDGLVDVDHPAVAAGVVEEDGRWRPALDPRAFGVGEPGVAALLAAAPVPVVLARGQHDALVGSEDLLELVPNAVDLPGLGHNAHVEDPAAVAALVTRF</sequence>
<evidence type="ECO:0000256" key="1">
    <source>
        <dbReference type="ARBA" id="ARBA00022801"/>
    </source>
</evidence>
<keyword evidence="1 3" id="KW-0378">Hydrolase</keyword>
<dbReference type="GO" id="GO:0016787">
    <property type="term" value="F:hydrolase activity"/>
    <property type="evidence" value="ECO:0007669"/>
    <property type="project" value="UniProtKB-KW"/>
</dbReference>
<comment type="caution">
    <text evidence="3">The sequence shown here is derived from an EMBL/GenBank/DDBJ whole genome shotgun (WGS) entry which is preliminary data.</text>
</comment>
<name>A0ABW4EPL5_9PSEU</name>
<keyword evidence="4" id="KW-1185">Reference proteome</keyword>
<dbReference type="SUPFAM" id="SSF53474">
    <property type="entry name" value="alpha/beta-Hydrolases"/>
    <property type="match status" value="1"/>
</dbReference>